<dbReference type="OrthoDB" id="300855at2759"/>
<dbReference type="InterPro" id="IPR013662">
    <property type="entry name" value="RIH_assoc-dom"/>
</dbReference>
<dbReference type="PANTHER" id="PTHR46399">
    <property type="entry name" value="B30.2/SPRY DOMAIN-CONTAINING PROTEIN"/>
    <property type="match status" value="1"/>
</dbReference>
<evidence type="ECO:0000313" key="3">
    <source>
        <dbReference type="Proteomes" id="UP000824540"/>
    </source>
</evidence>
<dbReference type="GO" id="GO:0030018">
    <property type="term" value="C:Z disc"/>
    <property type="evidence" value="ECO:0007669"/>
    <property type="project" value="TreeGrafter"/>
</dbReference>
<dbReference type="GO" id="GO:0005790">
    <property type="term" value="C:smooth endoplasmic reticulum"/>
    <property type="evidence" value="ECO:0007669"/>
    <property type="project" value="TreeGrafter"/>
</dbReference>
<reference evidence="2" key="1">
    <citation type="thesis" date="2021" institute="BYU ScholarsArchive" country="Provo, UT, USA">
        <title>Applications of and Algorithms for Genome Assembly and Genomic Analyses with an Emphasis on Marine Teleosts.</title>
        <authorList>
            <person name="Pickett B.D."/>
        </authorList>
    </citation>
    <scope>NUCLEOTIDE SEQUENCE</scope>
    <source>
        <strain evidence="2">HI-2016</strain>
    </source>
</reference>
<accession>A0A8T2PI61</accession>
<dbReference type="PANTHER" id="PTHR46399:SF10">
    <property type="entry name" value="RYANODINE RECEPTOR 1"/>
    <property type="match status" value="1"/>
</dbReference>
<comment type="caution">
    <text evidence="2">The sequence shown here is derived from an EMBL/GenBank/DDBJ whole genome shotgun (WGS) entry which is preliminary data.</text>
</comment>
<keyword evidence="3" id="KW-1185">Reference proteome</keyword>
<dbReference type="Proteomes" id="UP000824540">
    <property type="component" value="Unassembled WGS sequence"/>
</dbReference>
<protein>
    <recommendedName>
        <fullName evidence="1">RyR/IP3R Homology associated domain-containing protein</fullName>
    </recommendedName>
</protein>
<gene>
    <name evidence="2" type="ORF">JZ751_023130</name>
</gene>
<dbReference type="GO" id="GO:0042383">
    <property type="term" value="C:sarcolemma"/>
    <property type="evidence" value="ECO:0007669"/>
    <property type="project" value="TreeGrafter"/>
</dbReference>
<sequence>MKLALHPFAWTPLEPLTPILTQWSLWSAVGEKVMADDEFTCDLFRFLQLLCEGHNNDFQNYLRTQTGSTTTINIIICTVDYLLRLQESISDFYWYYSGKEIIDEPGKRNFSKAMTVAKQVFNSLTEYIQGPCTGNQQSLAHSRLWDAVVGFLHVFAHMMMKLAQCSTITCDIIGQQAPTLQHTLGHVFLPAPCNNEATVLR</sequence>
<dbReference type="Pfam" id="PF08454">
    <property type="entry name" value="RIH_assoc"/>
    <property type="match status" value="1"/>
</dbReference>
<dbReference type="GO" id="GO:0005219">
    <property type="term" value="F:ryanodine-sensitive calcium-release channel activity"/>
    <property type="evidence" value="ECO:0007669"/>
    <property type="project" value="TreeGrafter"/>
</dbReference>
<dbReference type="GO" id="GO:0034704">
    <property type="term" value="C:calcium channel complex"/>
    <property type="evidence" value="ECO:0007669"/>
    <property type="project" value="TreeGrafter"/>
</dbReference>
<proteinExistence type="predicted"/>
<dbReference type="GO" id="GO:0006941">
    <property type="term" value="P:striated muscle contraction"/>
    <property type="evidence" value="ECO:0007669"/>
    <property type="project" value="TreeGrafter"/>
</dbReference>
<dbReference type="EMBL" id="JAFBMS010000006">
    <property type="protein sequence ID" value="KAG9351879.1"/>
    <property type="molecule type" value="Genomic_DNA"/>
</dbReference>
<evidence type="ECO:0000313" key="2">
    <source>
        <dbReference type="EMBL" id="KAG9351879.1"/>
    </source>
</evidence>
<name>A0A8T2PI61_9TELE</name>
<evidence type="ECO:0000259" key="1">
    <source>
        <dbReference type="Pfam" id="PF08454"/>
    </source>
</evidence>
<dbReference type="GO" id="GO:0033017">
    <property type="term" value="C:sarcoplasmic reticulum membrane"/>
    <property type="evidence" value="ECO:0007669"/>
    <property type="project" value="TreeGrafter"/>
</dbReference>
<dbReference type="GO" id="GO:0014808">
    <property type="term" value="P:release of sequestered calcium ion into cytosol by sarcoplasmic reticulum"/>
    <property type="evidence" value="ECO:0007669"/>
    <property type="project" value="TreeGrafter"/>
</dbReference>
<dbReference type="AlphaFoldDB" id="A0A8T2PI61"/>
<feature type="domain" description="RyR/IP3R Homology associated" evidence="1">
    <location>
        <begin position="36"/>
        <end position="151"/>
    </location>
</feature>
<dbReference type="InterPro" id="IPR015925">
    <property type="entry name" value="Ryanodine_IP3_receptor"/>
</dbReference>
<organism evidence="2 3">
    <name type="scientific">Albula glossodonta</name>
    <name type="common">roundjaw bonefish</name>
    <dbReference type="NCBI Taxonomy" id="121402"/>
    <lineage>
        <taxon>Eukaryota</taxon>
        <taxon>Metazoa</taxon>
        <taxon>Chordata</taxon>
        <taxon>Craniata</taxon>
        <taxon>Vertebrata</taxon>
        <taxon>Euteleostomi</taxon>
        <taxon>Actinopterygii</taxon>
        <taxon>Neopterygii</taxon>
        <taxon>Teleostei</taxon>
        <taxon>Albuliformes</taxon>
        <taxon>Albulidae</taxon>
        <taxon>Albula</taxon>
    </lineage>
</organism>